<feature type="domain" description="PDZ" evidence="2">
    <location>
        <begin position="876"/>
        <end position="932"/>
    </location>
</feature>
<feature type="region of interest" description="Disordered" evidence="1">
    <location>
        <begin position="469"/>
        <end position="525"/>
    </location>
</feature>
<evidence type="ECO:0000313" key="3">
    <source>
        <dbReference type="EMBL" id="KAG7369734.1"/>
    </source>
</evidence>
<gene>
    <name evidence="3" type="ORF">IV203_027480</name>
</gene>
<feature type="compositionally biased region" description="Polar residues" evidence="1">
    <location>
        <begin position="20"/>
        <end position="33"/>
    </location>
</feature>
<feature type="compositionally biased region" description="Polar residues" evidence="1">
    <location>
        <begin position="402"/>
        <end position="416"/>
    </location>
</feature>
<dbReference type="PANTHER" id="PTHR38909">
    <property type="entry name" value="G PROTEIN GAMMA DOMAIN-CONTAINING PROTEIN"/>
    <property type="match status" value="1"/>
</dbReference>
<feature type="compositionally biased region" description="Polar residues" evidence="1">
    <location>
        <begin position="381"/>
        <end position="393"/>
    </location>
</feature>
<feature type="compositionally biased region" description="Polar residues" evidence="1">
    <location>
        <begin position="475"/>
        <end position="492"/>
    </location>
</feature>
<feature type="region of interest" description="Disordered" evidence="1">
    <location>
        <begin position="564"/>
        <end position="626"/>
    </location>
</feature>
<feature type="region of interest" description="Disordered" evidence="1">
    <location>
        <begin position="254"/>
        <end position="279"/>
    </location>
</feature>
<feature type="compositionally biased region" description="Basic and acidic residues" evidence="1">
    <location>
        <begin position="664"/>
        <end position="680"/>
    </location>
</feature>
<accession>A0A9K3Q636</accession>
<evidence type="ECO:0000256" key="1">
    <source>
        <dbReference type="SAM" id="MobiDB-lite"/>
    </source>
</evidence>
<dbReference type="InterPro" id="IPR001478">
    <property type="entry name" value="PDZ"/>
</dbReference>
<feature type="compositionally biased region" description="Basic residues" evidence="1">
    <location>
        <begin position="730"/>
        <end position="759"/>
    </location>
</feature>
<feature type="region of interest" description="Disordered" evidence="1">
    <location>
        <begin position="162"/>
        <end position="182"/>
    </location>
</feature>
<feature type="compositionally biased region" description="Polar residues" evidence="1">
    <location>
        <begin position="267"/>
        <end position="278"/>
    </location>
</feature>
<keyword evidence="4" id="KW-1185">Reference proteome</keyword>
<evidence type="ECO:0000259" key="2">
    <source>
        <dbReference type="PROSITE" id="PS50106"/>
    </source>
</evidence>
<feature type="region of interest" description="Disordered" evidence="1">
    <location>
        <begin position="381"/>
        <end position="416"/>
    </location>
</feature>
<feature type="region of interest" description="Disordered" evidence="1">
    <location>
        <begin position="1"/>
        <end position="85"/>
    </location>
</feature>
<dbReference type="OrthoDB" id="49596at2759"/>
<proteinExistence type="predicted"/>
<dbReference type="Pfam" id="PF00595">
    <property type="entry name" value="PDZ"/>
    <property type="match status" value="1"/>
</dbReference>
<feature type="region of interest" description="Disordered" evidence="1">
    <location>
        <begin position="811"/>
        <end position="854"/>
    </location>
</feature>
<feature type="compositionally biased region" description="Low complexity" evidence="1">
    <location>
        <begin position="821"/>
        <end position="846"/>
    </location>
</feature>
<feature type="region of interest" description="Disordered" evidence="1">
    <location>
        <begin position="655"/>
        <end position="702"/>
    </location>
</feature>
<reference evidence="3" key="2">
    <citation type="submission" date="2021-04" db="EMBL/GenBank/DDBJ databases">
        <authorList>
            <person name="Podell S."/>
        </authorList>
    </citation>
    <scope>NUCLEOTIDE SEQUENCE</scope>
    <source>
        <strain evidence="3">Hildebrandi</strain>
    </source>
</reference>
<feature type="compositionally biased region" description="Basic residues" evidence="1">
    <location>
        <begin position="567"/>
        <end position="577"/>
    </location>
</feature>
<comment type="caution">
    <text evidence="3">The sequence shown here is derived from an EMBL/GenBank/DDBJ whole genome shotgun (WGS) entry which is preliminary data.</text>
</comment>
<sequence>MAFIVQSKGNSEFPRHFRSPKNSSKNVAKTNGRSPRLASPDEYDTAIPRNGSFTNTYTESNSSRERDLEQYRSGNQNGMDMSGIDPRSMTQEQLRIMYEQSRAAARGKVPPSMSDNVATNGHYDVNLARSSSGSLGNGSNGVSPSVASPLTTNHLQQWERQVSGSESSVPGMGGSSSKPIYTMSSDLPGQQMQAMDDMNRSDASSSSFNLSTDAEDSEYEMLKKRGRYPGVFGTSTLDTSAIDTATSYTTDEDRKIFPNLPTDDEMTQATEPSLTQPPSLLMPLQTPDDEPGKIHVFPQNREMPDDLRAWTLSPNGKGGYRDPPTTKSNTSRDQHFFASSNNAGINPVNNTRNDNIPKENAFAPTMVSEPSSIMNNTSKPTPTTAMATSQMASRNLPGTAPRNFTSPKSQASTNTDFSTKEFGKEFAEGFGDFNTDFGDFADFGTFPMADSDWKDGEEKKMQPWEDIKEEEQLQGARSSNSSPAKGSNQQPAQPNPWSNTATAATSSDSSPTKAPINNAVTSPKVGTGFSDPFDIAVPTGQVAAASSSSSSFQQDTSLSELLEAAKSKRRTGSRSRSRPSSSSVNSAPAITASYLRQHHNLGRYSTGTYQNSSTNKDRLNASGDGTSVSDIIESLEATHTMKRANNVYSHRSVGDTGALATARAAKERLRERRRRERENHSINNNRSTELSDSEESDHEASDSWLFDEVTGALGPRGIAADLESLSGRSNRSKNSHGNRSHKSSRRKSSRKSSSRRHRSDRSVDSHGSRTSRNSRYSHRSTKSFLSQMSEQSRSVANDLLRLERQLAMVASEENREDQGVRAGSGSASLGGTSRGASRSTSRKTASVGRSSYPTTNLTTASAVVRRTKISVMAPPGKLGIILANKADSKGTVVSGVRTSSVLVDRISPGDRIVAIDGEDVSRMTVSEITTIMSRKAEYERRLTVLTIPKTGSGSSPTASSEGVRSPRSGGGSNGGEAFDSGFSSNYRR</sequence>
<feature type="compositionally biased region" description="Polar residues" evidence="1">
    <location>
        <begin position="949"/>
        <end position="958"/>
    </location>
</feature>
<organism evidence="3 4">
    <name type="scientific">Nitzschia inconspicua</name>
    <dbReference type="NCBI Taxonomy" id="303405"/>
    <lineage>
        <taxon>Eukaryota</taxon>
        <taxon>Sar</taxon>
        <taxon>Stramenopiles</taxon>
        <taxon>Ochrophyta</taxon>
        <taxon>Bacillariophyta</taxon>
        <taxon>Bacillariophyceae</taxon>
        <taxon>Bacillariophycidae</taxon>
        <taxon>Bacillariales</taxon>
        <taxon>Bacillariaceae</taxon>
        <taxon>Nitzschia</taxon>
    </lineage>
</organism>
<dbReference type="PANTHER" id="PTHR38909:SF1">
    <property type="entry name" value="G PROTEIN GAMMA DOMAIN-CONTAINING PROTEIN"/>
    <property type="match status" value="1"/>
</dbReference>
<dbReference type="SMART" id="SM00228">
    <property type="entry name" value="PDZ"/>
    <property type="match status" value="1"/>
</dbReference>
<name>A0A9K3Q636_9STRA</name>
<feature type="region of interest" description="Disordered" evidence="1">
    <location>
        <begin position="947"/>
        <end position="988"/>
    </location>
</feature>
<dbReference type="AlphaFoldDB" id="A0A9K3Q636"/>
<dbReference type="EMBL" id="JAGRRH010000005">
    <property type="protein sequence ID" value="KAG7369734.1"/>
    <property type="molecule type" value="Genomic_DNA"/>
</dbReference>
<feature type="region of interest" description="Disordered" evidence="1">
    <location>
        <begin position="723"/>
        <end position="790"/>
    </location>
</feature>
<dbReference type="Proteomes" id="UP000693970">
    <property type="component" value="Unassembled WGS sequence"/>
</dbReference>
<feature type="compositionally biased region" description="Low complexity" evidence="1">
    <location>
        <begin position="495"/>
        <end position="515"/>
    </location>
</feature>
<dbReference type="PROSITE" id="PS50106">
    <property type="entry name" value="PDZ"/>
    <property type="match status" value="1"/>
</dbReference>
<reference evidence="3" key="1">
    <citation type="journal article" date="2021" name="Sci. Rep.">
        <title>Diploid genomic architecture of Nitzschia inconspicua, an elite biomass production diatom.</title>
        <authorList>
            <person name="Oliver A."/>
            <person name="Podell S."/>
            <person name="Pinowska A."/>
            <person name="Traller J.C."/>
            <person name="Smith S.R."/>
            <person name="McClure R."/>
            <person name="Beliaev A."/>
            <person name="Bohutskyi P."/>
            <person name="Hill E.A."/>
            <person name="Rabines A."/>
            <person name="Zheng H."/>
            <person name="Allen L.Z."/>
            <person name="Kuo A."/>
            <person name="Grigoriev I.V."/>
            <person name="Allen A.E."/>
            <person name="Hazlebeck D."/>
            <person name="Allen E.E."/>
        </authorList>
    </citation>
    <scope>NUCLEOTIDE SEQUENCE</scope>
    <source>
        <strain evidence="3">Hildebrandi</strain>
    </source>
</reference>
<evidence type="ECO:0000313" key="4">
    <source>
        <dbReference type="Proteomes" id="UP000693970"/>
    </source>
</evidence>
<feature type="compositionally biased region" description="Polar residues" evidence="1">
    <location>
        <begin position="603"/>
        <end position="614"/>
    </location>
</feature>
<protein>
    <submittedName>
        <fullName evidence="3">PDZ domain containing protein</fullName>
    </submittedName>
</protein>
<feature type="compositionally biased region" description="Polar residues" evidence="1">
    <location>
        <begin position="51"/>
        <end position="61"/>
    </location>
</feature>